<comment type="caution">
    <text evidence="7">The sequence shown here is derived from an EMBL/GenBank/DDBJ whole genome shotgun (WGS) entry which is preliminary data.</text>
</comment>
<organism evidence="7 8">
    <name type="scientific">Evansella alkalicola</name>
    <dbReference type="NCBI Taxonomy" id="745819"/>
    <lineage>
        <taxon>Bacteria</taxon>
        <taxon>Bacillati</taxon>
        <taxon>Bacillota</taxon>
        <taxon>Bacilli</taxon>
        <taxon>Bacillales</taxon>
        <taxon>Bacillaceae</taxon>
        <taxon>Evansella</taxon>
    </lineage>
</organism>
<dbReference type="Gene3D" id="3.90.1150.10">
    <property type="entry name" value="Aspartate Aminotransferase, domain 1"/>
    <property type="match status" value="1"/>
</dbReference>
<dbReference type="EMBL" id="JAHQCR010000083">
    <property type="protein sequence ID" value="MBU9723594.1"/>
    <property type="molecule type" value="Genomic_DNA"/>
</dbReference>
<dbReference type="PANTHER" id="PTHR43525">
    <property type="entry name" value="PROTEIN MALY"/>
    <property type="match status" value="1"/>
</dbReference>
<dbReference type="CDD" id="cd00609">
    <property type="entry name" value="AAT_like"/>
    <property type="match status" value="1"/>
</dbReference>
<keyword evidence="4" id="KW-0456">Lyase</keyword>
<sequence length="393" mass="45239">MAYNFDEEHHSTYKNTAKWSMANEHFEEEDIIPLWVAEMDFKLPPEIIDRVKARVDEGIFGYTMLTEEVKEVVALWISKRHQMQVNQESVCFSPGVMPAVQASIQAFTNPGDRVIIQTPVYGPFSKVVANTSRELVTNPLQFKNGKYEMDFDDLVKKIEETDAKMLLLCNPHNPVGRVWSLDELQRLGEIVDKYRLLVVSDEIHADLILRDHQHTVFSKVSDTMSKKSVLCFSPSKSFNMAGLNTSFTIIEDEEMRATFQKKLEENYQAMANPISLEAAKSAYEIGEAWLEQCLNYIEGNIHYLREYLSKNIPELKLVNSQGTYLVWIDCRVLGLNQEELFHFLLKKAKVAVNNGFEFGEEGAGFIRMNMACRRATLEEALQRIEKAIKEFRK</sequence>
<name>A0ABS6JYB4_9BACI</name>
<protein>
    <recommendedName>
        <fullName evidence="2">cysteine-S-conjugate beta-lyase</fullName>
        <ecNumber evidence="2">4.4.1.13</ecNumber>
    </recommendedName>
</protein>
<dbReference type="SUPFAM" id="SSF53383">
    <property type="entry name" value="PLP-dependent transferases"/>
    <property type="match status" value="1"/>
</dbReference>
<proteinExistence type="inferred from homology"/>
<dbReference type="EC" id="4.4.1.13" evidence="2"/>
<accession>A0ABS6JYB4</accession>
<dbReference type="NCBIfam" id="TIGR04350">
    <property type="entry name" value="C_S_lyase_PatB"/>
    <property type="match status" value="1"/>
</dbReference>
<evidence type="ECO:0000256" key="2">
    <source>
        <dbReference type="ARBA" id="ARBA00012224"/>
    </source>
</evidence>
<dbReference type="InterPro" id="IPR051798">
    <property type="entry name" value="Class-II_PLP-Dep_Aminotrans"/>
</dbReference>
<dbReference type="InterPro" id="IPR004839">
    <property type="entry name" value="Aminotransferase_I/II_large"/>
</dbReference>
<dbReference type="InterPro" id="IPR015421">
    <property type="entry name" value="PyrdxlP-dep_Trfase_major"/>
</dbReference>
<evidence type="ECO:0000313" key="8">
    <source>
        <dbReference type="Proteomes" id="UP000790580"/>
    </source>
</evidence>
<evidence type="ECO:0000256" key="3">
    <source>
        <dbReference type="ARBA" id="ARBA00022898"/>
    </source>
</evidence>
<evidence type="ECO:0000313" key="7">
    <source>
        <dbReference type="EMBL" id="MBU9723594.1"/>
    </source>
</evidence>
<dbReference type="InterPro" id="IPR015422">
    <property type="entry name" value="PyrdxlP-dep_Trfase_small"/>
</dbReference>
<evidence type="ECO:0000256" key="5">
    <source>
        <dbReference type="ARBA" id="ARBA00037974"/>
    </source>
</evidence>
<evidence type="ECO:0000259" key="6">
    <source>
        <dbReference type="Pfam" id="PF00155"/>
    </source>
</evidence>
<keyword evidence="3" id="KW-0663">Pyridoxal phosphate</keyword>
<comment type="similarity">
    <text evidence="5">Belongs to the class-II pyridoxal-phosphate-dependent aminotransferase family. MalY/PatB cystathionine beta-lyase subfamily.</text>
</comment>
<reference evidence="7 8" key="1">
    <citation type="submission" date="2021-06" db="EMBL/GenBank/DDBJ databases">
        <title>Bacillus sp. RD4P76, an endophyte from a halophyte.</title>
        <authorList>
            <person name="Sun J.-Q."/>
        </authorList>
    </citation>
    <scope>NUCLEOTIDE SEQUENCE [LARGE SCALE GENOMIC DNA]</scope>
    <source>
        <strain evidence="7 8">JCM 17098</strain>
    </source>
</reference>
<feature type="domain" description="Aminotransferase class I/classII large" evidence="6">
    <location>
        <begin position="30"/>
        <end position="384"/>
    </location>
</feature>
<dbReference type="PANTHER" id="PTHR43525:SF1">
    <property type="entry name" value="PROTEIN MALY"/>
    <property type="match status" value="1"/>
</dbReference>
<keyword evidence="8" id="KW-1185">Reference proteome</keyword>
<evidence type="ECO:0000256" key="1">
    <source>
        <dbReference type="ARBA" id="ARBA00001933"/>
    </source>
</evidence>
<dbReference type="Pfam" id="PF00155">
    <property type="entry name" value="Aminotran_1_2"/>
    <property type="match status" value="1"/>
</dbReference>
<comment type="cofactor">
    <cofactor evidence="1">
        <name>pyridoxal 5'-phosphate</name>
        <dbReference type="ChEBI" id="CHEBI:597326"/>
    </cofactor>
</comment>
<evidence type="ECO:0000256" key="4">
    <source>
        <dbReference type="ARBA" id="ARBA00023239"/>
    </source>
</evidence>
<keyword evidence="7" id="KW-0808">Transferase</keyword>
<dbReference type="Proteomes" id="UP000790580">
    <property type="component" value="Unassembled WGS sequence"/>
</dbReference>
<keyword evidence="7" id="KW-0032">Aminotransferase</keyword>
<dbReference type="GO" id="GO:0008483">
    <property type="term" value="F:transaminase activity"/>
    <property type="evidence" value="ECO:0007669"/>
    <property type="project" value="UniProtKB-KW"/>
</dbReference>
<dbReference type="Gene3D" id="3.40.640.10">
    <property type="entry name" value="Type I PLP-dependent aspartate aminotransferase-like (Major domain)"/>
    <property type="match status" value="1"/>
</dbReference>
<dbReference type="RefSeq" id="WP_088075917.1">
    <property type="nucleotide sequence ID" value="NZ_JAHQCR010000083.1"/>
</dbReference>
<dbReference type="InterPro" id="IPR027619">
    <property type="entry name" value="C-S_lyase_PatB-like"/>
</dbReference>
<gene>
    <name evidence="7" type="ORF">KS407_19435</name>
</gene>
<dbReference type="InterPro" id="IPR015424">
    <property type="entry name" value="PyrdxlP-dep_Trfase"/>
</dbReference>